<gene>
    <name evidence="2" type="ORF">KMZ93_07785</name>
</gene>
<name>A0A975RYT9_9BRAD</name>
<dbReference type="PROSITE" id="PS01097">
    <property type="entry name" value="HUPF_HYPC"/>
    <property type="match status" value="1"/>
</dbReference>
<dbReference type="GO" id="GO:0051604">
    <property type="term" value="P:protein maturation"/>
    <property type="evidence" value="ECO:0007669"/>
    <property type="project" value="TreeGrafter"/>
</dbReference>
<protein>
    <submittedName>
        <fullName evidence="2">HypC/HybG/HupF family hydrogenase formation chaperone</fullName>
    </submittedName>
</protein>
<dbReference type="Proteomes" id="UP000676951">
    <property type="component" value="Chromosome"/>
</dbReference>
<dbReference type="RefSeq" id="WP_215605522.1">
    <property type="nucleotide sequence ID" value="NZ_CP076136.1"/>
</dbReference>
<proteinExistence type="inferred from homology"/>
<dbReference type="PRINTS" id="PR00445">
    <property type="entry name" value="HUPFHYPC"/>
</dbReference>
<dbReference type="InterPro" id="IPR001109">
    <property type="entry name" value="Hydrogenase_HupF/HypC"/>
</dbReference>
<evidence type="ECO:0000313" key="2">
    <source>
        <dbReference type="EMBL" id="QWG24779.1"/>
    </source>
</evidence>
<dbReference type="EMBL" id="CP076136">
    <property type="protein sequence ID" value="QWG24779.1"/>
    <property type="molecule type" value="Genomic_DNA"/>
</dbReference>
<dbReference type="PANTHER" id="PTHR35177">
    <property type="entry name" value="HYDROGENASE MATURATION FACTOR HYBG"/>
    <property type="match status" value="1"/>
</dbReference>
<reference evidence="2 3" key="1">
    <citation type="submission" date="2021-06" db="EMBL/GenBank/DDBJ databases">
        <title>Bradyrhizobium sp. S2-11-4 Genome sequencing.</title>
        <authorList>
            <person name="Jin L."/>
        </authorList>
    </citation>
    <scope>NUCLEOTIDE SEQUENCE [LARGE SCALE GENOMIC DNA]</scope>
    <source>
        <strain evidence="2 3">S2-11-4</strain>
    </source>
</reference>
<dbReference type="Gene3D" id="2.30.30.140">
    <property type="match status" value="1"/>
</dbReference>
<dbReference type="AlphaFoldDB" id="A0A975RYT9"/>
<accession>A0A975RYT9</accession>
<dbReference type="NCBIfam" id="TIGR00074">
    <property type="entry name" value="hypC_hupF"/>
    <property type="match status" value="1"/>
</dbReference>
<evidence type="ECO:0000256" key="1">
    <source>
        <dbReference type="ARBA" id="ARBA00006018"/>
    </source>
</evidence>
<dbReference type="GO" id="GO:1902670">
    <property type="term" value="F:carbon dioxide binding"/>
    <property type="evidence" value="ECO:0007669"/>
    <property type="project" value="TreeGrafter"/>
</dbReference>
<organism evidence="2 3">
    <name type="scientific">Bradyrhizobium sediminis</name>
    <dbReference type="NCBI Taxonomy" id="2840469"/>
    <lineage>
        <taxon>Bacteria</taxon>
        <taxon>Pseudomonadati</taxon>
        <taxon>Pseudomonadota</taxon>
        <taxon>Alphaproteobacteria</taxon>
        <taxon>Hyphomicrobiales</taxon>
        <taxon>Nitrobacteraceae</taxon>
        <taxon>Bradyrhizobium</taxon>
    </lineage>
</organism>
<comment type="similarity">
    <text evidence="1">Belongs to the HupF/HypC family.</text>
</comment>
<dbReference type="InterPro" id="IPR019812">
    <property type="entry name" value="Hydgase_assmbl_chp_CS"/>
</dbReference>
<sequence length="104" mass="11071">MCIGVPMKVIRPGSGYAVCEAAGESREIDMRLVGDQPEGTWVLVFLDAAREVVTSEQASLIGNALDALRLALAGSTEGIDELFPDLAGREPELPPHLQIHLTSS</sequence>
<dbReference type="SUPFAM" id="SSF159127">
    <property type="entry name" value="HupF/HypC-like"/>
    <property type="match status" value="1"/>
</dbReference>
<evidence type="ECO:0000313" key="3">
    <source>
        <dbReference type="Proteomes" id="UP000676951"/>
    </source>
</evidence>
<dbReference type="Pfam" id="PF01455">
    <property type="entry name" value="HupF_HypC"/>
    <property type="match status" value="1"/>
</dbReference>
<dbReference type="GO" id="GO:0005506">
    <property type="term" value="F:iron ion binding"/>
    <property type="evidence" value="ECO:0007669"/>
    <property type="project" value="TreeGrafter"/>
</dbReference>
<dbReference type="PANTHER" id="PTHR35177:SF2">
    <property type="entry name" value="HYDROGENASE MATURATION FACTOR HYBG"/>
    <property type="match status" value="1"/>
</dbReference>
<keyword evidence="3" id="KW-1185">Reference proteome</keyword>